<dbReference type="EMBL" id="CP090958">
    <property type="protein sequence ID" value="WGW11252.1"/>
    <property type="molecule type" value="Genomic_DNA"/>
</dbReference>
<dbReference type="SUPFAM" id="SSF56529">
    <property type="entry name" value="FAH"/>
    <property type="match status" value="1"/>
</dbReference>
<sequence length="292" mass="31414">MQLGTTVLTDGTTTAVLIDPARGALFAGDLLDDDYPDAGEVLRAFPAEDLARKLDKVPEAAFHSPNGLTLAAPYRNPRMIWGIGLNYREHAADLAETAPAEEPASFIKGDHTVIGPGEPIPLPWQSERVTAEAELGLIIGRECRNVGETEALDYVWGVVPILDQTAEDILAKNPRYLTRSKNFPGFFSFGPAITPMQDVLDQFGDIGDVAVSTVRNGQVHRRNTVEQMMFGPANLVSFHSQVMPLYPGDIISTGTPGAVQIHPGDVAECRIDGIGTLSNPVTASARRQTDAT</sequence>
<dbReference type="PANTHER" id="PTHR42796:SF4">
    <property type="entry name" value="FUMARYLACETOACETATE HYDROLASE DOMAIN-CONTAINING PROTEIN 2A"/>
    <property type="match status" value="1"/>
</dbReference>
<dbReference type="Proteomes" id="UP001209083">
    <property type="component" value="Chromosome"/>
</dbReference>
<dbReference type="Pfam" id="PF01557">
    <property type="entry name" value="FAA_hydrolase"/>
    <property type="match status" value="1"/>
</dbReference>
<dbReference type="RefSeq" id="WP_349638037.1">
    <property type="nucleotide sequence ID" value="NZ_CP090958.1"/>
</dbReference>
<dbReference type="Gene3D" id="3.90.850.10">
    <property type="entry name" value="Fumarylacetoacetase-like, C-terminal domain"/>
    <property type="match status" value="1"/>
</dbReference>
<dbReference type="InterPro" id="IPR011234">
    <property type="entry name" value="Fumarylacetoacetase-like_C"/>
</dbReference>
<dbReference type="InterPro" id="IPR051121">
    <property type="entry name" value="FAH"/>
</dbReference>
<dbReference type="InterPro" id="IPR036663">
    <property type="entry name" value="Fumarylacetoacetase_C_sf"/>
</dbReference>
<reference evidence="4 5" key="1">
    <citation type="submission" date="2023-05" db="EMBL/GenBank/DDBJ databases">
        <title>Lithophilousrod everest ZFBP1038 complete genpme.</title>
        <authorList>
            <person name="Tian M."/>
        </authorList>
    </citation>
    <scope>NUCLEOTIDE SEQUENCE [LARGE SCALE GENOMIC DNA]</scope>
    <source>
        <strain evidence="4 5">ZFBP1038</strain>
    </source>
</reference>
<dbReference type="PANTHER" id="PTHR42796">
    <property type="entry name" value="FUMARYLACETOACETATE HYDROLASE DOMAIN-CONTAINING PROTEIN 2A-RELATED"/>
    <property type="match status" value="1"/>
</dbReference>
<protein>
    <submittedName>
        <fullName evidence="4">Fumarylacetoacetate hydrolase family protein</fullName>
    </submittedName>
</protein>
<keyword evidence="2" id="KW-0479">Metal-binding</keyword>
<keyword evidence="4" id="KW-0378">Hydrolase</keyword>
<proteinExistence type="inferred from homology"/>
<evidence type="ECO:0000259" key="3">
    <source>
        <dbReference type="Pfam" id="PF01557"/>
    </source>
</evidence>
<dbReference type="GO" id="GO:0016787">
    <property type="term" value="F:hydrolase activity"/>
    <property type="evidence" value="ECO:0007669"/>
    <property type="project" value="UniProtKB-KW"/>
</dbReference>
<comment type="similarity">
    <text evidence="1">Belongs to the FAH family.</text>
</comment>
<gene>
    <name evidence="4" type="ORF">LWF01_14315</name>
</gene>
<name>A0ABY8QQI3_9MICO</name>
<organism evidence="4 5">
    <name type="scientific">Saxibacter everestensis</name>
    <dbReference type="NCBI Taxonomy" id="2909229"/>
    <lineage>
        <taxon>Bacteria</taxon>
        <taxon>Bacillati</taxon>
        <taxon>Actinomycetota</taxon>
        <taxon>Actinomycetes</taxon>
        <taxon>Micrococcales</taxon>
        <taxon>Brevibacteriaceae</taxon>
        <taxon>Saxibacter</taxon>
    </lineage>
</organism>
<evidence type="ECO:0000256" key="1">
    <source>
        <dbReference type="ARBA" id="ARBA00010211"/>
    </source>
</evidence>
<keyword evidence="5" id="KW-1185">Reference proteome</keyword>
<feature type="domain" description="Fumarylacetoacetase-like C-terminal" evidence="3">
    <location>
        <begin position="80"/>
        <end position="281"/>
    </location>
</feature>
<evidence type="ECO:0000313" key="5">
    <source>
        <dbReference type="Proteomes" id="UP001209083"/>
    </source>
</evidence>
<evidence type="ECO:0000313" key="4">
    <source>
        <dbReference type="EMBL" id="WGW11252.1"/>
    </source>
</evidence>
<accession>A0ABY8QQI3</accession>
<evidence type="ECO:0000256" key="2">
    <source>
        <dbReference type="ARBA" id="ARBA00022723"/>
    </source>
</evidence>